<protein>
    <recommendedName>
        <fullName evidence="1">Lnb N-terminal periplasmic domain-containing protein</fullName>
    </recommendedName>
</protein>
<accession>A0A075FWV4</accession>
<dbReference type="EMBL" id="KF900413">
    <property type="protein sequence ID" value="AIE94102.1"/>
    <property type="molecule type" value="Genomic_DNA"/>
</dbReference>
<sequence length="284" mass="33336">MMRSAAPRRGVDPADYAWLAGLAVILVLAIRHLSLKPSNEREWVVENRRMAYADFDGDEVTLRNVRDFCWRTTRDFDERWTDWTFRPSEVTAIWLVLEYFDPKRKPIAHTLMSFEFKDGRRLACSIEVRREVGETYHPIKGMLRQYELLYVWATESDSIGVRARCRRNSKTHLFEGIVLGEDNHRRLLESFLRRTNDLHDRPEWYHSITNTCTTNIVRHVNEVYPGRVPRAMSVLLPGLSPGLLKRNNLIRIDESLEQTLESSLIDQRSAEWDGESDFGDWIRA</sequence>
<organism evidence="2">
    <name type="scientific">uncultured marine group II/III euryarchaeote AD1000_43_D04</name>
    <dbReference type="NCBI Taxonomy" id="1457771"/>
    <lineage>
        <taxon>Archaea</taxon>
        <taxon>Methanobacteriati</taxon>
        <taxon>Methanobacteriota</taxon>
        <taxon>environmental samples</taxon>
    </lineage>
</organism>
<evidence type="ECO:0000259" key="1">
    <source>
        <dbReference type="Pfam" id="PF13387"/>
    </source>
</evidence>
<dbReference type="AlphaFoldDB" id="A0A075FWV4"/>
<proteinExistence type="predicted"/>
<evidence type="ECO:0000313" key="2">
    <source>
        <dbReference type="EMBL" id="AIE94102.1"/>
    </source>
</evidence>
<feature type="domain" description="Lnb N-terminal periplasmic" evidence="1">
    <location>
        <begin position="77"/>
        <end position="226"/>
    </location>
</feature>
<reference evidence="2" key="1">
    <citation type="journal article" date="2014" name="Genome Biol. Evol.">
        <title>Pangenome evidence for extensive interdomain horizontal transfer affecting lineage core and shell genes in uncultured planktonic thaumarchaeota and euryarchaeota.</title>
        <authorList>
            <person name="Deschamps P."/>
            <person name="Zivanovic Y."/>
            <person name="Moreira D."/>
            <person name="Rodriguez-Valera F."/>
            <person name="Lopez-Garcia P."/>
        </authorList>
    </citation>
    <scope>NUCLEOTIDE SEQUENCE</scope>
</reference>
<name>A0A075FWV4_9EURY</name>
<dbReference type="InterPro" id="IPR025178">
    <property type="entry name" value="Lnb_N"/>
</dbReference>
<dbReference type="Pfam" id="PF13387">
    <property type="entry name" value="Lnb_N"/>
    <property type="match status" value="1"/>
</dbReference>